<dbReference type="Proteomes" id="UP000433101">
    <property type="component" value="Unassembled WGS sequence"/>
</dbReference>
<dbReference type="InterPro" id="IPR058085">
    <property type="entry name" value="PP_RS20740-like"/>
</dbReference>
<gene>
    <name evidence="1" type="ORF">GR183_17475</name>
</gene>
<comment type="caution">
    <text evidence="1">The sequence shown here is derived from an EMBL/GenBank/DDBJ whole genome shotgun (WGS) entry which is preliminary data.</text>
</comment>
<name>A0A7X3LX82_9HYPH</name>
<dbReference type="NCBIfam" id="NF047698">
    <property type="entry name" value="PP_RS20740_fam"/>
    <property type="match status" value="1"/>
</dbReference>
<organism evidence="1 2">
    <name type="scientific">Stappia sediminis</name>
    <dbReference type="NCBI Taxonomy" id="2692190"/>
    <lineage>
        <taxon>Bacteria</taxon>
        <taxon>Pseudomonadati</taxon>
        <taxon>Pseudomonadota</taxon>
        <taxon>Alphaproteobacteria</taxon>
        <taxon>Hyphomicrobiales</taxon>
        <taxon>Stappiaceae</taxon>
        <taxon>Stappia</taxon>
    </lineage>
</organism>
<keyword evidence="2" id="KW-1185">Reference proteome</keyword>
<evidence type="ECO:0000313" key="2">
    <source>
        <dbReference type="Proteomes" id="UP000433101"/>
    </source>
</evidence>
<reference evidence="1 2" key="1">
    <citation type="submission" date="2019-12" db="EMBL/GenBank/DDBJ databases">
        <authorList>
            <person name="Li M."/>
        </authorList>
    </citation>
    <scope>NUCLEOTIDE SEQUENCE [LARGE SCALE GENOMIC DNA]</scope>
    <source>
        <strain evidence="1 2">GBMRC 2046</strain>
    </source>
</reference>
<protein>
    <submittedName>
        <fullName evidence="1">Uncharacterized protein</fullName>
    </submittedName>
</protein>
<proteinExistence type="predicted"/>
<sequence>MTDEVDEADQDIAEEVLPEAVADAAVPIELQKLFPWHKPRKQYIRRRQWIEHANRLIGRLIKGHSLVPGSNGGDEIRYLTLPGTDYLDVKMLAECCKANGCSLTSTGFLAAGTGNPMKARAEVRQDALIKAGHITDRSYTVWRQLEEVSSTKSAAYADLRRRGPFHIVNIDACGSLALPSSSHDNRLVDAIHRIVEMQIHHCTTRWLLYITVDVRKENLNKSTLESLTDAIRENASNSEEFKSQTISMFGVGDYTLEGVLTAASSDDGSKFLQLFSLGFAKWLLHLAESKLWGLKVHNSYYYSTAEADVERPTMPCLVFEFVPPPMGLPDPYRVIRTEPAQGGSDEDFSMRALDKVGSMRDLDQIIACDDGLRRSLVSETKELLEDVGYTATALSTLEEFSAALGAL</sequence>
<dbReference type="AlphaFoldDB" id="A0A7X3LX82"/>
<accession>A0A7X3LX82</accession>
<evidence type="ECO:0000313" key="1">
    <source>
        <dbReference type="EMBL" id="MXN66708.1"/>
    </source>
</evidence>
<dbReference type="EMBL" id="WUMV01000008">
    <property type="protein sequence ID" value="MXN66708.1"/>
    <property type="molecule type" value="Genomic_DNA"/>
</dbReference>